<evidence type="ECO:0008006" key="4">
    <source>
        <dbReference type="Google" id="ProtNLM"/>
    </source>
</evidence>
<gene>
    <name evidence="2" type="ORF">GCM10007857_26280</name>
</gene>
<comment type="caution">
    <text evidence="2">The sequence shown here is derived from an EMBL/GenBank/DDBJ whole genome shotgun (WGS) entry which is preliminary data.</text>
</comment>
<feature type="region of interest" description="Disordered" evidence="1">
    <location>
        <begin position="73"/>
        <end position="97"/>
    </location>
</feature>
<proteinExistence type="predicted"/>
<reference evidence="3" key="1">
    <citation type="journal article" date="2019" name="Int. J. Syst. Evol. Microbiol.">
        <title>The Global Catalogue of Microorganisms (GCM) 10K type strain sequencing project: providing services to taxonomists for standard genome sequencing and annotation.</title>
        <authorList>
            <consortium name="The Broad Institute Genomics Platform"/>
            <consortium name="The Broad Institute Genome Sequencing Center for Infectious Disease"/>
            <person name="Wu L."/>
            <person name="Ma J."/>
        </authorList>
    </citation>
    <scope>NUCLEOTIDE SEQUENCE [LARGE SCALE GENOMIC DNA]</scope>
    <source>
        <strain evidence="3">NBRC 102520</strain>
    </source>
</reference>
<accession>A0ABQ6AUP5</accession>
<dbReference type="RefSeq" id="WP_284265685.1">
    <property type="nucleotide sequence ID" value="NZ_BSOW01000008.1"/>
</dbReference>
<dbReference type="Proteomes" id="UP001156905">
    <property type="component" value="Unassembled WGS sequence"/>
</dbReference>
<evidence type="ECO:0000313" key="2">
    <source>
        <dbReference type="EMBL" id="GLR85917.1"/>
    </source>
</evidence>
<sequence length="97" mass="11019">MTDRGWGWPFDDPISVDGRKPVRLRDAGKYIAALPKREHDAPEWRAAMEALMLVAEQGGPTMFARIGIMRAFNRGKPPPDSEPRRKKAKAYRVVTTR</sequence>
<protein>
    <recommendedName>
        <fullName evidence="4">Transposase</fullName>
    </recommendedName>
</protein>
<evidence type="ECO:0000256" key="1">
    <source>
        <dbReference type="SAM" id="MobiDB-lite"/>
    </source>
</evidence>
<name>A0ABQ6AUP5_9BRAD</name>
<organism evidence="2 3">
    <name type="scientific">Bradyrhizobium iriomotense</name>
    <dbReference type="NCBI Taxonomy" id="441950"/>
    <lineage>
        <taxon>Bacteria</taxon>
        <taxon>Pseudomonadati</taxon>
        <taxon>Pseudomonadota</taxon>
        <taxon>Alphaproteobacteria</taxon>
        <taxon>Hyphomicrobiales</taxon>
        <taxon>Nitrobacteraceae</taxon>
        <taxon>Bradyrhizobium</taxon>
    </lineage>
</organism>
<evidence type="ECO:0000313" key="3">
    <source>
        <dbReference type="Proteomes" id="UP001156905"/>
    </source>
</evidence>
<dbReference type="EMBL" id="BSOW01000008">
    <property type="protein sequence ID" value="GLR85917.1"/>
    <property type="molecule type" value="Genomic_DNA"/>
</dbReference>
<keyword evidence="3" id="KW-1185">Reference proteome</keyword>